<feature type="domain" description="Radical SAM core" evidence="6">
    <location>
        <begin position="60"/>
        <end position="300"/>
    </location>
</feature>
<protein>
    <recommendedName>
        <fullName evidence="6">Radical SAM core domain-containing protein</fullName>
    </recommendedName>
</protein>
<dbReference type="InterPro" id="IPR058240">
    <property type="entry name" value="rSAM_sf"/>
</dbReference>
<dbReference type="SFLD" id="SFLDS00029">
    <property type="entry name" value="Radical_SAM"/>
    <property type="match status" value="1"/>
</dbReference>
<dbReference type="SMART" id="SM00729">
    <property type="entry name" value="Elp3"/>
    <property type="match status" value="1"/>
</dbReference>
<dbReference type="GO" id="GO:0006779">
    <property type="term" value="P:porphyrin-containing compound biosynthetic process"/>
    <property type="evidence" value="ECO:0007669"/>
    <property type="project" value="TreeGrafter"/>
</dbReference>
<proteinExistence type="predicted"/>
<evidence type="ECO:0000256" key="5">
    <source>
        <dbReference type="ARBA" id="ARBA00023014"/>
    </source>
</evidence>
<keyword evidence="4" id="KW-0408">Iron</keyword>
<dbReference type="GO" id="GO:0051539">
    <property type="term" value="F:4 iron, 4 sulfur cluster binding"/>
    <property type="evidence" value="ECO:0007669"/>
    <property type="project" value="TreeGrafter"/>
</dbReference>
<keyword evidence="8" id="KW-1185">Reference proteome</keyword>
<dbReference type="InterPro" id="IPR006638">
    <property type="entry name" value="Elp3/MiaA/NifB-like_rSAM"/>
</dbReference>
<dbReference type="SFLD" id="SFLDF00311">
    <property type="entry name" value="heme_degradation_proteins_(Hut"/>
    <property type="match status" value="1"/>
</dbReference>
<dbReference type="PANTHER" id="PTHR13932:SF9">
    <property type="entry name" value="COPROPORPHYRINOGEN III OXIDASE"/>
    <property type="match status" value="1"/>
</dbReference>
<comment type="caution">
    <text evidence="7">The sequence shown here is derived from an EMBL/GenBank/DDBJ whole genome shotgun (WGS) entry which is preliminary data.</text>
</comment>
<name>A0A081KGZ5_9GAMM</name>
<dbReference type="Proteomes" id="UP000027997">
    <property type="component" value="Unassembled WGS sequence"/>
</dbReference>
<dbReference type="PANTHER" id="PTHR13932">
    <property type="entry name" value="COPROPORPHYRINIGEN III OXIDASE"/>
    <property type="match status" value="1"/>
</dbReference>
<keyword evidence="2" id="KW-0949">S-adenosyl-L-methionine</keyword>
<dbReference type="InterPro" id="IPR026332">
    <property type="entry name" value="HutW"/>
</dbReference>
<dbReference type="CDD" id="cd01335">
    <property type="entry name" value="Radical_SAM"/>
    <property type="match status" value="1"/>
</dbReference>
<evidence type="ECO:0000256" key="3">
    <source>
        <dbReference type="ARBA" id="ARBA00022723"/>
    </source>
</evidence>
<dbReference type="Pfam" id="PF04055">
    <property type="entry name" value="Radical_SAM"/>
    <property type="match status" value="1"/>
</dbReference>
<dbReference type="STRING" id="305900.GV64_24250"/>
<gene>
    <name evidence="7" type="ORF">GV64_24250</name>
</gene>
<keyword evidence="5" id="KW-0411">Iron-sulfur</keyword>
<evidence type="ECO:0000313" key="7">
    <source>
        <dbReference type="EMBL" id="KEI73421.1"/>
    </source>
</evidence>
<dbReference type="SFLD" id="SFLDG01065">
    <property type="entry name" value="anaerobic_coproporphyrinogen-I"/>
    <property type="match status" value="1"/>
</dbReference>
<dbReference type="InterPro" id="IPR007197">
    <property type="entry name" value="rSAM"/>
</dbReference>
<reference evidence="7 8" key="1">
    <citation type="submission" date="2014-06" db="EMBL/GenBank/DDBJ databases">
        <title>Whole Genome Sequences of Three Symbiotic Endozoicomonas Bacteria.</title>
        <authorList>
            <person name="Neave M.J."/>
            <person name="Apprill A."/>
            <person name="Voolstra C.R."/>
        </authorList>
    </citation>
    <scope>NUCLEOTIDE SEQUENCE [LARGE SCALE GENOMIC DNA]</scope>
    <source>
        <strain evidence="7 8">DSM 22380</strain>
    </source>
</reference>
<dbReference type="eggNOG" id="COG0635">
    <property type="taxonomic scope" value="Bacteria"/>
</dbReference>
<organism evidence="7 8">
    <name type="scientific">Endozoicomonas elysicola</name>
    <dbReference type="NCBI Taxonomy" id="305900"/>
    <lineage>
        <taxon>Bacteria</taxon>
        <taxon>Pseudomonadati</taxon>
        <taxon>Pseudomonadota</taxon>
        <taxon>Gammaproteobacteria</taxon>
        <taxon>Oceanospirillales</taxon>
        <taxon>Endozoicomonadaceae</taxon>
        <taxon>Endozoicomonas</taxon>
    </lineage>
</organism>
<dbReference type="RefSeq" id="WP_020582467.1">
    <property type="nucleotide sequence ID" value="NZ_JOJP01000001.1"/>
</dbReference>
<dbReference type="InterPro" id="IPR013785">
    <property type="entry name" value="Aldolase_TIM"/>
</dbReference>
<dbReference type="SUPFAM" id="SSF102114">
    <property type="entry name" value="Radical SAM enzymes"/>
    <property type="match status" value="1"/>
</dbReference>
<comment type="cofactor">
    <cofactor evidence="1">
        <name>[4Fe-4S] cluster</name>
        <dbReference type="ChEBI" id="CHEBI:49883"/>
    </cofactor>
</comment>
<accession>A0A081KGZ5</accession>
<sequence length="459" mass="50923">MVARHTLGPELTGISSPDPLKFAFAGKKSAHTQSGSIPVPAEQTQDVYRQLMDSPANPKLLTNGKRLAYIHIPFCRTHCSYCGFFQNTTKKDEIARYVDYLEREIRMSAQDAWTQEGLFHGVYFGGGTPTDLTPEQILRLGNAVRESLPLANDVEITFEGRFHGFDNDKIAACLESGFNRFSLGAQSFNTTLRRRMSRIDSGEFLLERLDYFNSLNNAAVVVDLMFGLPGQTLDDWERDLYTFLQSKAHGVDLYQLILLGSSRMKQSIEKGSMPEPASSPERAEMFRMGVETLSSHRVGRLSVSHWGRDTRERNIYNHGVKSGAEIMPFGSGAGGNFAGHNAMSLRALPAYYDALDAGKKPIMMMSKATGNKPLLGTIGSGFDRGWLEIAKLNHAGGEGMSDHCMPLFEAWQENGLATIHHGILDLTLPGQFWNVTMHQALINFLEQHPLDGQNTEKAA</sequence>
<dbReference type="EMBL" id="JOJP01000001">
    <property type="protein sequence ID" value="KEI73421.1"/>
    <property type="molecule type" value="Genomic_DNA"/>
</dbReference>
<dbReference type="GO" id="GO:0005737">
    <property type="term" value="C:cytoplasm"/>
    <property type="evidence" value="ECO:0007669"/>
    <property type="project" value="TreeGrafter"/>
</dbReference>
<evidence type="ECO:0000313" key="8">
    <source>
        <dbReference type="Proteomes" id="UP000027997"/>
    </source>
</evidence>
<dbReference type="AlphaFoldDB" id="A0A081KGZ5"/>
<evidence type="ECO:0000256" key="2">
    <source>
        <dbReference type="ARBA" id="ARBA00022691"/>
    </source>
</evidence>
<dbReference type="PROSITE" id="PS51918">
    <property type="entry name" value="RADICAL_SAM"/>
    <property type="match status" value="1"/>
</dbReference>
<dbReference type="NCBIfam" id="TIGR04107">
    <property type="entry name" value="rSAM_HutW"/>
    <property type="match status" value="1"/>
</dbReference>
<evidence type="ECO:0000259" key="6">
    <source>
        <dbReference type="PROSITE" id="PS51918"/>
    </source>
</evidence>
<keyword evidence="3" id="KW-0479">Metal-binding</keyword>
<evidence type="ECO:0000256" key="4">
    <source>
        <dbReference type="ARBA" id="ARBA00023004"/>
    </source>
</evidence>
<dbReference type="GO" id="GO:0003824">
    <property type="term" value="F:catalytic activity"/>
    <property type="evidence" value="ECO:0007669"/>
    <property type="project" value="InterPro"/>
</dbReference>
<dbReference type="Gene3D" id="3.20.20.70">
    <property type="entry name" value="Aldolase class I"/>
    <property type="match status" value="1"/>
</dbReference>
<dbReference type="InterPro" id="IPR034505">
    <property type="entry name" value="Coproporphyrinogen-III_oxidase"/>
</dbReference>
<evidence type="ECO:0000256" key="1">
    <source>
        <dbReference type="ARBA" id="ARBA00001966"/>
    </source>
</evidence>
<dbReference type="GO" id="GO:0046872">
    <property type="term" value="F:metal ion binding"/>
    <property type="evidence" value="ECO:0007669"/>
    <property type="project" value="UniProtKB-KW"/>
</dbReference>